<feature type="region of interest" description="Disordered" evidence="1">
    <location>
        <begin position="1"/>
        <end position="47"/>
    </location>
</feature>
<name>A0AAD7EG48_9AGAR</name>
<protein>
    <submittedName>
        <fullName evidence="2">Uncharacterized protein</fullName>
    </submittedName>
</protein>
<proteinExistence type="predicted"/>
<comment type="caution">
    <text evidence="2">The sequence shown here is derived from an EMBL/GenBank/DDBJ whole genome shotgun (WGS) entry which is preliminary data.</text>
</comment>
<dbReference type="AlphaFoldDB" id="A0AAD7EG48"/>
<gene>
    <name evidence="2" type="ORF">DFH08DRAFT_396548</name>
</gene>
<evidence type="ECO:0000313" key="2">
    <source>
        <dbReference type="EMBL" id="KAJ7318739.1"/>
    </source>
</evidence>
<evidence type="ECO:0000256" key="1">
    <source>
        <dbReference type="SAM" id="MobiDB-lite"/>
    </source>
</evidence>
<keyword evidence="3" id="KW-1185">Reference proteome</keyword>
<accession>A0AAD7EG48</accession>
<organism evidence="2 3">
    <name type="scientific">Mycena albidolilacea</name>
    <dbReference type="NCBI Taxonomy" id="1033008"/>
    <lineage>
        <taxon>Eukaryota</taxon>
        <taxon>Fungi</taxon>
        <taxon>Dikarya</taxon>
        <taxon>Basidiomycota</taxon>
        <taxon>Agaricomycotina</taxon>
        <taxon>Agaricomycetes</taxon>
        <taxon>Agaricomycetidae</taxon>
        <taxon>Agaricales</taxon>
        <taxon>Marasmiineae</taxon>
        <taxon>Mycenaceae</taxon>
        <taxon>Mycena</taxon>
    </lineage>
</organism>
<dbReference type="Proteomes" id="UP001218218">
    <property type="component" value="Unassembled WGS sequence"/>
</dbReference>
<evidence type="ECO:0000313" key="3">
    <source>
        <dbReference type="Proteomes" id="UP001218218"/>
    </source>
</evidence>
<reference evidence="2" key="1">
    <citation type="submission" date="2023-03" db="EMBL/GenBank/DDBJ databases">
        <title>Massive genome expansion in bonnet fungi (Mycena s.s.) driven by repeated elements and novel gene families across ecological guilds.</title>
        <authorList>
            <consortium name="Lawrence Berkeley National Laboratory"/>
            <person name="Harder C.B."/>
            <person name="Miyauchi S."/>
            <person name="Viragh M."/>
            <person name="Kuo A."/>
            <person name="Thoen E."/>
            <person name="Andreopoulos B."/>
            <person name="Lu D."/>
            <person name="Skrede I."/>
            <person name="Drula E."/>
            <person name="Henrissat B."/>
            <person name="Morin E."/>
            <person name="Kohler A."/>
            <person name="Barry K."/>
            <person name="LaButti K."/>
            <person name="Morin E."/>
            <person name="Salamov A."/>
            <person name="Lipzen A."/>
            <person name="Mereny Z."/>
            <person name="Hegedus B."/>
            <person name="Baldrian P."/>
            <person name="Stursova M."/>
            <person name="Weitz H."/>
            <person name="Taylor A."/>
            <person name="Grigoriev I.V."/>
            <person name="Nagy L.G."/>
            <person name="Martin F."/>
            <person name="Kauserud H."/>
        </authorList>
    </citation>
    <scope>NUCLEOTIDE SEQUENCE</scope>
    <source>
        <strain evidence="2">CBHHK002</strain>
    </source>
</reference>
<sequence>MRGQAELSCSPSRATQTGSFLSHSRPTDHPSRRAHATTRSVYGMRGRARPSWSPYRATLTRSCLSHSRPYSQGGFGVNKGDMRVGSHGDTRNLRVRFDANKGDLQVGFDVDKDTTHKARRGLGYGAWDGCVSRCCARPVVRGMGTWCAIA</sequence>
<dbReference type="EMBL" id="JARIHO010000056">
    <property type="protein sequence ID" value="KAJ7318739.1"/>
    <property type="molecule type" value="Genomic_DNA"/>
</dbReference>
<feature type="compositionally biased region" description="Polar residues" evidence="1">
    <location>
        <begin position="7"/>
        <end position="24"/>
    </location>
</feature>